<dbReference type="AlphaFoldDB" id="A0ABD5RL94"/>
<name>A0ABD5RL94_9EURY</name>
<sequence>MTVHDDLREPLVSAVRTAIGDDLRSLVSFTRDDFEQLYLRSDLERGADVEGFVGNERLWFDAVTAYGGSELGEYQFTVRAFTDGYVVRAIEGELGAFATTDRMPIAEFNEVASAMRGVLREVQENGVEQ</sequence>
<dbReference type="EMBL" id="JBHSQH010000001">
    <property type="protein sequence ID" value="MFC5971098.1"/>
    <property type="molecule type" value="Genomic_DNA"/>
</dbReference>
<dbReference type="Pfam" id="PF24366">
    <property type="entry name" value="DUF7522"/>
    <property type="match status" value="1"/>
</dbReference>
<dbReference type="RefSeq" id="WP_247414011.1">
    <property type="nucleotide sequence ID" value="NZ_JALLGW010000001.1"/>
</dbReference>
<organism evidence="1 2">
    <name type="scientific">Halomarina salina</name>
    <dbReference type="NCBI Taxonomy" id="1872699"/>
    <lineage>
        <taxon>Archaea</taxon>
        <taxon>Methanobacteriati</taxon>
        <taxon>Methanobacteriota</taxon>
        <taxon>Stenosarchaea group</taxon>
        <taxon>Halobacteria</taxon>
        <taxon>Halobacteriales</taxon>
        <taxon>Natronomonadaceae</taxon>
        <taxon>Halomarina</taxon>
    </lineage>
</organism>
<gene>
    <name evidence="1" type="ORF">ACFPYI_07110</name>
</gene>
<proteinExistence type="predicted"/>
<comment type="caution">
    <text evidence="1">The sequence shown here is derived from an EMBL/GenBank/DDBJ whole genome shotgun (WGS) entry which is preliminary data.</text>
</comment>
<keyword evidence="2" id="KW-1185">Reference proteome</keyword>
<dbReference type="InterPro" id="IPR055944">
    <property type="entry name" value="DUF7522"/>
</dbReference>
<accession>A0ABD5RL94</accession>
<evidence type="ECO:0000313" key="2">
    <source>
        <dbReference type="Proteomes" id="UP001596099"/>
    </source>
</evidence>
<protein>
    <submittedName>
        <fullName evidence="1">Uncharacterized protein</fullName>
    </submittedName>
</protein>
<evidence type="ECO:0000313" key="1">
    <source>
        <dbReference type="EMBL" id="MFC5971098.1"/>
    </source>
</evidence>
<dbReference type="Proteomes" id="UP001596099">
    <property type="component" value="Unassembled WGS sequence"/>
</dbReference>
<reference evidence="1 2" key="1">
    <citation type="journal article" date="2019" name="Int. J. Syst. Evol. Microbiol.">
        <title>The Global Catalogue of Microorganisms (GCM) 10K type strain sequencing project: providing services to taxonomists for standard genome sequencing and annotation.</title>
        <authorList>
            <consortium name="The Broad Institute Genomics Platform"/>
            <consortium name="The Broad Institute Genome Sequencing Center for Infectious Disease"/>
            <person name="Wu L."/>
            <person name="Ma J."/>
        </authorList>
    </citation>
    <scope>NUCLEOTIDE SEQUENCE [LARGE SCALE GENOMIC DNA]</scope>
    <source>
        <strain evidence="1 2">CGMCC 1.12543</strain>
    </source>
</reference>